<evidence type="ECO:0000313" key="1">
    <source>
        <dbReference type="EMBL" id="SEV79769.1"/>
    </source>
</evidence>
<dbReference type="Proteomes" id="UP000199373">
    <property type="component" value="Unassembled WGS sequence"/>
</dbReference>
<keyword evidence="2" id="KW-1185">Reference proteome</keyword>
<gene>
    <name evidence="1" type="ORF">SAMN04487850_0002</name>
</gene>
<protein>
    <submittedName>
        <fullName evidence="1">Uncharacterized protein</fullName>
    </submittedName>
</protein>
<accession>A0A1I0LX35</accession>
<dbReference type="EMBL" id="FOIQ01000001">
    <property type="protein sequence ID" value="SEV79769.1"/>
    <property type="molecule type" value="Genomic_DNA"/>
</dbReference>
<dbReference type="AlphaFoldDB" id="A0A1I0LX35"/>
<organism evidence="1 2">
    <name type="scientific">Prevotella aff. ruminicola Tc2-24</name>
    <dbReference type="NCBI Taxonomy" id="81582"/>
    <lineage>
        <taxon>Bacteria</taxon>
        <taxon>Pseudomonadati</taxon>
        <taxon>Bacteroidota</taxon>
        <taxon>Bacteroidia</taxon>
        <taxon>Bacteroidales</taxon>
        <taxon>Prevotellaceae</taxon>
        <taxon>Prevotella</taxon>
    </lineage>
</organism>
<sequence>MANRNIILLHLLESDIYEFYGSPASLYDRHEAKELLIAQTSLNNHFSKMAAQGRELVYRNDYCEIRKGSIYVKPTTRGRKKENS</sequence>
<evidence type="ECO:0000313" key="2">
    <source>
        <dbReference type="Proteomes" id="UP000199373"/>
    </source>
</evidence>
<name>A0A1I0LX35_9BACT</name>
<proteinExistence type="predicted"/>
<reference evidence="1 2" key="1">
    <citation type="submission" date="2016-10" db="EMBL/GenBank/DDBJ databases">
        <authorList>
            <person name="de Groot N.N."/>
        </authorList>
    </citation>
    <scope>NUCLEOTIDE SEQUENCE [LARGE SCALE GENOMIC DNA]</scope>
    <source>
        <strain evidence="1 2">TC2-24</strain>
    </source>
</reference>
<dbReference type="RefSeq" id="WP_091913911.1">
    <property type="nucleotide sequence ID" value="NZ_FOIQ01000001.1"/>
</dbReference>